<organism evidence="5 6">
    <name type="scientific">Parafrankia irregularis</name>
    <dbReference type="NCBI Taxonomy" id="795642"/>
    <lineage>
        <taxon>Bacteria</taxon>
        <taxon>Bacillati</taxon>
        <taxon>Actinomycetota</taxon>
        <taxon>Actinomycetes</taxon>
        <taxon>Frankiales</taxon>
        <taxon>Frankiaceae</taxon>
        <taxon>Parafrankia</taxon>
    </lineage>
</organism>
<evidence type="ECO:0000313" key="6">
    <source>
        <dbReference type="Proteomes" id="UP000198802"/>
    </source>
</evidence>
<dbReference type="Pfam" id="PF00176">
    <property type="entry name" value="SNF2-rel_dom"/>
    <property type="match status" value="1"/>
</dbReference>
<dbReference type="InterPro" id="IPR000330">
    <property type="entry name" value="SNF2_N"/>
</dbReference>
<dbReference type="InterPro" id="IPR022138">
    <property type="entry name" value="DUF3670"/>
</dbReference>
<dbReference type="GO" id="GO:0015616">
    <property type="term" value="F:DNA translocase activity"/>
    <property type="evidence" value="ECO:0007669"/>
    <property type="project" value="TreeGrafter"/>
</dbReference>
<dbReference type="GO" id="GO:0004386">
    <property type="term" value="F:helicase activity"/>
    <property type="evidence" value="ECO:0007669"/>
    <property type="project" value="UniProtKB-KW"/>
</dbReference>
<evidence type="ECO:0000313" key="5">
    <source>
        <dbReference type="EMBL" id="CUU56825.1"/>
    </source>
</evidence>
<dbReference type="InterPro" id="IPR050496">
    <property type="entry name" value="SNF2_RAD54_helicase_repair"/>
</dbReference>
<evidence type="ECO:0000259" key="3">
    <source>
        <dbReference type="PROSITE" id="PS51192"/>
    </source>
</evidence>
<proteinExistence type="predicted"/>
<evidence type="ECO:0000256" key="1">
    <source>
        <dbReference type="ARBA" id="ARBA00022801"/>
    </source>
</evidence>
<feature type="compositionally biased region" description="Basic and acidic residues" evidence="2">
    <location>
        <begin position="1"/>
        <end position="14"/>
    </location>
</feature>
<name>A0A0S4QNM9_9ACTN</name>
<reference evidence="6" key="1">
    <citation type="submission" date="2015-11" db="EMBL/GenBank/DDBJ databases">
        <authorList>
            <person name="Varghese N."/>
        </authorList>
    </citation>
    <scope>NUCLEOTIDE SEQUENCE [LARGE SCALE GENOMIC DNA]</scope>
    <source>
        <strain evidence="6">DSM 45899</strain>
    </source>
</reference>
<dbReference type="Pfam" id="PF00271">
    <property type="entry name" value="Helicase_C"/>
    <property type="match status" value="1"/>
</dbReference>
<evidence type="ECO:0000259" key="4">
    <source>
        <dbReference type="PROSITE" id="PS51194"/>
    </source>
</evidence>
<dbReference type="InterPro" id="IPR014001">
    <property type="entry name" value="Helicase_ATP-bd"/>
</dbReference>
<dbReference type="InterPro" id="IPR049730">
    <property type="entry name" value="SNF2/RAD54-like_C"/>
</dbReference>
<feature type="region of interest" description="Disordered" evidence="2">
    <location>
        <begin position="1"/>
        <end position="24"/>
    </location>
</feature>
<dbReference type="InterPro" id="IPR027417">
    <property type="entry name" value="P-loop_NTPase"/>
</dbReference>
<dbReference type="GO" id="GO:0016787">
    <property type="term" value="F:hydrolase activity"/>
    <property type="evidence" value="ECO:0007669"/>
    <property type="project" value="UniProtKB-KW"/>
</dbReference>
<dbReference type="Gene3D" id="3.40.50.300">
    <property type="entry name" value="P-loop containing nucleotide triphosphate hydrolases"/>
    <property type="match status" value="1"/>
</dbReference>
<dbReference type="RefSeq" id="WP_242666272.1">
    <property type="nucleotide sequence ID" value="NZ_FAOZ01000009.1"/>
</dbReference>
<feature type="domain" description="Helicase C-terminal" evidence="4">
    <location>
        <begin position="687"/>
        <end position="843"/>
    </location>
</feature>
<feature type="region of interest" description="Disordered" evidence="2">
    <location>
        <begin position="37"/>
        <end position="70"/>
    </location>
</feature>
<sequence length="860" mass="91987">METHVRRRLRESGRRLGVPGPRRTAAARAAAGWLAALDGADRTDDSDGSGGTDDSDGSGGTDGTHGAPRFTATGTAARELAAKVETWRADGGWTSALRVCFRLTEPGALSRGSPGDDDAWRVDFLLQAVDDPGVQIPAGQIWRRRPTGPAGPAGWTTDAEEALLAGLGRAVAVWPDLDRALREARPASLDLDLARAQRFLELAGALEQEGFGVLVPSWWVRPARPTARLTVRAVDPVTPILRDVTTDLARIVDYRWAVSLGGVELSRVELERLAKARAGLVRLRGRWTRVDPGQLADLDLARQTGGGRMTVGEVLAHAGLGPAGLGPDQTGADQAGADVEVVADGWLGALLAGPDGPPGEPRPGEGSGAVSRMEPVEPPAGLGVRLRPYQVQGLTWLALLDRLGLGAVLADDMGLGKTIQVLALELRTRAAARRGATLVVCPTSVLGNWRRETARVAPGLTVHAHHAAVPPDGPGVAEAASGHDLVLTTYPRLVCDIEAFRAVGWERLVLDEAQQIKNAATAQARAVRQLTARHRVALTGTPVENRLGDLWSIMHAVNPGLLGSAAAFRARYAVPIERYADPEATARLRRRIHPVVLRRVKTDPAVLRDLPSKVELRQLCTLTPEQASLYRAVVDDMMERLRDPSATMRRNGVVLAAMTRLKQVCNHPAHLLGDSSALPGRSGKLARLEDLLTGIVADGERALCFTQFARFGAMLAPHLSARLGVEVSFLHGGLRAAERDALVERFQTSSGPGVFLLSLKAGGNGINLTAANHVIHIDRWWNPAAEAQATDRAHRIGQRRDVWVRTLLCMGTLEERIDRILTDKAALARTVVGGGESWLATLSTDELRDLVTLAPDAVDG</sequence>
<dbReference type="EMBL" id="FAOZ01000009">
    <property type="protein sequence ID" value="CUU56825.1"/>
    <property type="molecule type" value="Genomic_DNA"/>
</dbReference>
<dbReference type="SMART" id="SM00490">
    <property type="entry name" value="HELICc"/>
    <property type="match status" value="1"/>
</dbReference>
<dbReference type="Pfam" id="PF12419">
    <property type="entry name" value="DUF3670"/>
    <property type="match status" value="1"/>
</dbReference>
<keyword evidence="5" id="KW-0067">ATP-binding</keyword>
<dbReference type="CDD" id="cd18793">
    <property type="entry name" value="SF2_C_SNF"/>
    <property type="match status" value="1"/>
</dbReference>
<dbReference type="PANTHER" id="PTHR45629">
    <property type="entry name" value="SNF2/RAD54 FAMILY MEMBER"/>
    <property type="match status" value="1"/>
</dbReference>
<dbReference type="InterPro" id="IPR038718">
    <property type="entry name" value="SNF2-like_sf"/>
</dbReference>
<dbReference type="PROSITE" id="PS51194">
    <property type="entry name" value="HELICASE_CTER"/>
    <property type="match status" value="1"/>
</dbReference>
<protein>
    <submittedName>
        <fullName evidence="5">Helicase conserved C-terminal domain-containing protein</fullName>
    </submittedName>
</protein>
<keyword evidence="6" id="KW-1185">Reference proteome</keyword>
<dbReference type="SMART" id="SM00487">
    <property type="entry name" value="DEXDc"/>
    <property type="match status" value="1"/>
</dbReference>
<dbReference type="PANTHER" id="PTHR45629:SF7">
    <property type="entry name" value="DNA EXCISION REPAIR PROTEIN ERCC-6-RELATED"/>
    <property type="match status" value="1"/>
</dbReference>
<keyword evidence="1" id="KW-0378">Hydrolase</keyword>
<accession>A0A0S4QNM9</accession>
<dbReference type="PROSITE" id="PS51192">
    <property type="entry name" value="HELICASE_ATP_BIND_1"/>
    <property type="match status" value="1"/>
</dbReference>
<dbReference type="GO" id="GO:0005524">
    <property type="term" value="F:ATP binding"/>
    <property type="evidence" value="ECO:0007669"/>
    <property type="project" value="InterPro"/>
</dbReference>
<dbReference type="AlphaFoldDB" id="A0A0S4QNM9"/>
<dbReference type="SUPFAM" id="SSF52540">
    <property type="entry name" value="P-loop containing nucleoside triphosphate hydrolases"/>
    <property type="match status" value="2"/>
</dbReference>
<feature type="region of interest" description="Disordered" evidence="2">
    <location>
        <begin position="352"/>
        <end position="382"/>
    </location>
</feature>
<dbReference type="Gene3D" id="3.40.50.10810">
    <property type="entry name" value="Tandem AAA-ATPase domain"/>
    <property type="match status" value="1"/>
</dbReference>
<gene>
    <name evidence="5" type="ORF">Ga0074812_10945</name>
</gene>
<evidence type="ECO:0000256" key="2">
    <source>
        <dbReference type="SAM" id="MobiDB-lite"/>
    </source>
</evidence>
<keyword evidence="5" id="KW-0347">Helicase</keyword>
<keyword evidence="5" id="KW-0547">Nucleotide-binding</keyword>
<dbReference type="Proteomes" id="UP000198802">
    <property type="component" value="Unassembled WGS sequence"/>
</dbReference>
<dbReference type="InterPro" id="IPR001650">
    <property type="entry name" value="Helicase_C-like"/>
</dbReference>
<feature type="domain" description="Helicase ATP-binding" evidence="3">
    <location>
        <begin position="398"/>
        <end position="560"/>
    </location>
</feature>